<dbReference type="AlphaFoldDB" id="A0A644Z010"/>
<organism evidence="1">
    <name type="scientific">bioreactor metagenome</name>
    <dbReference type="NCBI Taxonomy" id="1076179"/>
    <lineage>
        <taxon>unclassified sequences</taxon>
        <taxon>metagenomes</taxon>
        <taxon>ecological metagenomes</taxon>
    </lineage>
</organism>
<proteinExistence type="predicted"/>
<evidence type="ECO:0000313" key="1">
    <source>
        <dbReference type="EMBL" id="MPM34225.1"/>
    </source>
</evidence>
<dbReference type="Pfam" id="PF14125">
    <property type="entry name" value="DUF4292"/>
    <property type="match status" value="1"/>
</dbReference>
<protein>
    <recommendedName>
        <fullName evidence="2">DUF4292 domain-containing protein</fullName>
    </recommendedName>
</protein>
<sequence>MNFRKQIIIFLLGITVVILGLHSCKSKKQIVAAAPVEEKVNVDLFTDILNNQFSFKTFSSKLNLNLSSGTKSLSSKASLRIVKDKAIQLSVQPLFGVEMLRLYADRDSLVLLDRMNKRYVKESIEDVKRMYPVGFDYKTLQSLLTNQVFVSGQTDVIYSDYDKFSTGQLSDMHYLLKSVDKKSGIEYSFTIDGNDRIALTHLIEPKDHYSMNWRYDDFVMESHKAFPRKMDVALASTRRKVNVGLEFSGITLDEDFDLQVSVPGSYTRATLSDIVKILTNN</sequence>
<name>A0A644Z010_9ZZZZ</name>
<dbReference type="InterPro" id="IPR025634">
    <property type="entry name" value="DUF4292"/>
</dbReference>
<gene>
    <name evidence="1" type="ORF">SDC9_80807</name>
</gene>
<evidence type="ECO:0008006" key="2">
    <source>
        <dbReference type="Google" id="ProtNLM"/>
    </source>
</evidence>
<comment type="caution">
    <text evidence="1">The sequence shown here is derived from an EMBL/GenBank/DDBJ whole genome shotgun (WGS) entry which is preliminary data.</text>
</comment>
<reference evidence="1" key="1">
    <citation type="submission" date="2019-08" db="EMBL/GenBank/DDBJ databases">
        <authorList>
            <person name="Kucharzyk K."/>
            <person name="Murdoch R.W."/>
            <person name="Higgins S."/>
            <person name="Loffler F."/>
        </authorList>
    </citation>
    <scope>NUCLEOTIDE SEQUENCE</scope>
</reference>
<dbReference type="EMBL" id="VSSQ01006909">
    <property type="protein sequence ID" value="MPM34225.1"/>
    <property type="molecule type" value="Genomic_DNA"/>
</dbReference>
<accession>A0A644Z010</accession>